<feature type="transmembrane region" description="Helical" evidence="7">
    <location>
        <begin position="166"/>
        <end position="187"/>
    </location>
</feature>
<protein>
    <submittedName>
        <fullName evidence="9">Synaptic vesicle 2-related protein</fullName>
    </submittedName>
</protein>
<dbReference type="InterPro" id="IPR005828">
    <property type="entry name" value="MFS_sugar_transport-like"/>
</dbReference>
<feature type="transmembrane region" description="Helical" evidence="7">
    <location>
        <begin position="133"/>
        <end position="154"/>
    </location>
</feature>
<keyword evidence="4 7" id="KW-0812">Transmembrane</keyword>
<comment type="similarity">
    <text evidence="2">Belongs to the major facilitator superfamily.</text>
</comment>
<organism evidence="9">
    <name type="scientific">Zeugodacus cucurbitae</name>
    <name type="common">Melon fruit fly</name>
    <name type="synonym">Bactrocera cucurbitae</name>
    <dbReference type="NCBI Taxonomy" id="28588"/>
    <lineage>
        <taxon>Eukaryota</taxon>
        <taxon>Metazoa</taxon>
        <taxon>Ecdysozoa</taxon>
        <taxon>Arthropoda</taxon>
        <taxon>Hexapoda</taxon>
        <taxon>Insecta</taxon>
        <taxon>Pterygota</taxon>
        <taxon>Neoptera</taxon>
        <taxon>Endopterygota</taxon>
        <taxon>Diptera</taxon>
        <taxon>Brachycera</taxon>
        <taxon>Muscomorpha</taxon>
        <taxon>Tephritoidea</taxon>
        <taxon>Tephritidae</taxon>
        <taxon>Zeugodacus</taxon>
        <taxon>Zeugodacus</taxon>
    </lineage>
</organism>
<comment type="subcellular location">
    <subcellularLocation>
        <location evidence="1">Membrane</location>
        <topology evidence="1">Multi-pass membrane protein</topology>
    </subcellularLocation>
</comment>
<dbReference type="Pfam" id="PF00083">
    <property type="entry name" value="Sugar_tr"/>
    <property type="match status" value="1"/>
</dbReference>
<dbReference type="EMBL" id="GBXI01016662">
    <property type="protein sequence ID" value="JAC97629.1"/>
    <property type="molecule type" value="Transcribed_RNA"/>
</dbReference>
<feature type="domain" description="Major facilitator superfamily (MFS) profile" evidence="8">
    <location>
        <begin position="42"/>
        <end position="460"/>
    </location>
</feature>
<evidence type="ECO:0000256" key="3">
    <source>
        <dbReference type="ARBA" id="ARBA00022448"/>
    </source>
</evidence>
<feature type="transmembrane region" description="Helical" evidence="7">
    <location>
        <begin position="438"/>
        <end position="456"/>
    </location>
</feature>
<accession>A0A0A1WGK5</accession>
<feature type="transmembrane region" description="Helical" evidence="7">
    <location>
        <begin position="350"/>
        <end position="366"/>
    </location>
</feature>
<dbReference type="PROSITE" id="PS50850">
    <property type="entry name" value="MFS"/>
    <property type="match status" value="1"/>
</dbReference>
<evidence type="ECO:0000259" key="8">
    <source>
        <dbReference type="PROSITE" id="PS50850"/>
    </source>
</evidence>
<reference evidence="9" key="2">
    <citation type="journal article" date="2015" name="Gigascience">
        <title>Reconstructing a comprehensive transcriptome assembly of a white-pupal translocated strain of the pest fruit fly Bactrocera cucurbitae.</title>
        <authorList>
            <person name="Sim S.B."/>
            <person name="Calla B."/>
            <person name="Hall B."/>
            <person name="DeRego T."/>
            <person name="Geib S.M."/>
        </authorList>
    </citation>
    <scope>NUCLEOTIDE SEQUENCE</scope>
</reference>
<dbReference type="GO" id="GO:0022857">
    <property type="term" value="F:transmembrane transporter activity"/>
    <property type="evidence" value="ECO:0007669"/>
    <property type="project" value="InterPro"/>
</dbReference>
<feature type="transmembrane region" description="Helical" evidence="7">
    <location>
        <begin position="275"/>
        <end position="300"/>
    </location>
</feature>
<dbReference type="InterPro" id="IPR020846">
    <property type="entry name" value="MFS_dom"/>
</dbReference>
<dbReference type="PANTHER" id="PTHR23511">
    <property type="entry name" value="SYNAPTIC VESICLE GLYCOPROTEIN 2"/>
    <property type="match status" value="1"/>
</dbReference>
<evidence type="ECO:0000313" key="9">
    <source>
        <dbReference type="EMBL" id="JAC97629.1"/>
    </source>
</evidence>
<gene>
    <name evidence="9" type="primary">SVOP_0</name>
    <name evidence="9" type="ORF">g.41256</name>
</gene>
<feature type="transmembrane region" description="Helical" evidence="7">
    <location>
        <begin position="193"/>
        <end position="214"/>
    </location>
</feature>
<evidence type="ECO:0000256" key="2">
    <source>
        <dbReference type="ARBA" id="ARBA00008335"/>
    </source>
</evidence>
<feature type="transmembrane region" description="Helical" evidence="7">
    <location>
        <begin position="372"/>
        <end position="394"/>
    </location>
</feature>
<dbReference type="GO" id="GO:0016020">
    <property type="term" value="C:membrane"/>
    <property type="evidence" value="ECO:0007669"/>
    <property type="project" value="UniProtKB-SubCell"/>
</dbReference>
<evidence type="ECO:0000256" key="7">
    <source>
        <dbReference type="SAM" id="Phobius"/>
    </source>
</evidence>
<feature type="transmembrane region" description="Helical" evidence="7">
    <location>
        <begin position="76"/>
        <end position="96"/>
    </location>
</feature>
<dbReference type="Gene3D" id="1.20.1250.20">
    <property type="entry name" value="MFS general substrate transporter like domains"/>
    <property type="match status" value="1"/>
</dbReference>
<proteinExistence type="inferred from homology"/>
<feature type="transmembrane region" description="Helical" evidence="7">
    <location>
        <begin position="406"/>
        <end position="426"/>
    </location>
</feature>
<sequence>MIKQTHTELLNIDGELETLPADTYTVQQAVNLLGFGWFHVKLSLFVGLCWMADSMEMTILSIIGPTTQCEWNISTYQKAFMTTIVFLGMMISPLFWTQLSDRYGRKSALTFCGILLVLYSLLCSVAPNFTWLIILRALVGFSIGCIPQSVTLYAEFLPAKHKGKCVILMDCFWALGACFEIALALAIYPNFGWRWLLGFSTAPLLLFTSLTPWLTESARYHTLNGNYEKAVRVLEQIAKDNNRQMLIGRLTNDCEINPPHQLKALFKPELRKITLLLWFLWMSCAFCYYGLVLISAEVFLSDKIKQTPSHNCNSFNTKDFMDLMWITFSEFPGIFSTIAAIKRYGKKKTMALQFIVFSVCISILSLSNSRIYTTAVLFLARGVISGLFQAAYIYTPDIYPNNLRSLGVGGCSTIARIGAMVTPFVSQVLFQSSASSAFMVYTLIGLSSAVACILLPESQILV</sequence>
<keyword evidence="3" id="KW-0813">Transport</keyword>
<name>A0A0A1WGK5_ZEUCU</name>
<keyword evidence="5 7" id="KW-1133">Transmembrane helix</keyword>
<reference evidence="9" key="1">
    <citation type="submission" date="2014-11" db="EMBL/GenBank/DDBJ databases">
        <authorList>
            <person name="Geib S."/>
        </authorList>
    </citation>
    <scope>NUCLEOTIDE SEQUENCE</scope>
</reference>
<keyword evidence="6 7" id="KW-0472">Membrane</keyword>
<evidence type="ECO:0000256" key="5">
    <source>
        <dbReference type="ARBA" id="ARBA00022989"/>
    </source>
</evidence>
<dbReference type="InterPro" id="IPR036259">
    <property type="entry name" value="MFS_trans_sf"/>
</dbReference>
<evidence type="ECO:0000256" key="4">
    <source>
        <dbReference type="ARBA" id="ARBA00022692"/>
    </source>
</evidence>
<feature type="transmembrane region" description="Helical" evidence="7">
    <location>
        <begin position="108"/>
        <end position="127"/>
    </location>
</feature>
<dbReference type="PANTHER" id="PTHR23511:SF5">
    <property type="entry name" value="MAJOR FACILITATOR-TYPE TRANSPORTER HXNZ-RELATED"/>
    <property type="match status" value="1"/>
</dbReference>
<dbReference type="AlphaFoldDB" id="A0A0A1WGK5"/>
<evidence type="ECO:0000256" key="6">
    <source>
        <dbReference type="ARBA" id="ARBA00023136"/>
    </source>
</evidence>
<evidence type="ECO:0000256" key="1">
    <source>
        <dbReference type="ARBA" id="ARBA00004141"/>
    </source>
</evidence>
<dbReference type="SUPFAM" id="SSF103473">
    <property type="entry name" value="MFS general substrate transporter"/>
    <property type="match status" value="1"/>
</dbReference>
<feature type="transmembrane region" description="Helical" evidence="7">
    <location>
        <begin position="320"/>
        <end position="341"/>
    </location>
</feature>